<dbReference type="EMBL" id="CM000782">
    <property type="protein sequence ID" value="AQK78092.1"/>
    <property type="molecule type" value="Genomic_DNA"/>
</dbReference>
<evidence type="ECO:0000313" key="2">
    <source>
        <dbReference type="EMBL" id="AQK78092.1"/>
    </source>
</evidence>
<feature type="compositionally biased region" description="Basic and acidic residues" evidence="1">
    <location>
        <begin position="1"/>
        <end position="22"/>
    </location>
</feature>
<reference evidence="2" key="1">
    <citation type="submission" date="2015-12" db="EMBL/GenBank/DDBJ databases">
        <title>Update maize B73 reference genome by single molecule sequencing technologies.</title>
        <authorList>
            <consortium name="Maize Genome Sequencing Project"/>
            <person name="Ware D."/>
        </authorList>
    </citation>
    <scope>NUCLEOTIDE SEQUENCE</scope>
    <source>
        <tissue evidence="2">Seedling</tissue>
    </source>
</reference>
<protein>
    <submittedName>
        <fullName evidence="2">Uncharacterized protein</fullName>
    </submittedName>
</protein>
<proteinExistence type="predicted"/>
<sequence length="96" mass="10994">MTDSPRTHVDERRSARDCDHGRGQQVGVEEQGEGMEDEWDIRRRRKRWCAYDVKYPRGRAIATARVGVEAYVGRIQGGGACSYTLYREWGGMEVEA</sequence>
<organism evidence="2">
    <name type="scientific">Zea mays</name>
    <name type="common">Maize</name>
    <dbReference type="NCBI Taxonomy" id="4577"/>
    <lineage>
        <taxon>Eukaryota</taxon>
        <taxon>Viridiplantae</taxon>
        <taxon>Streptophyta</taxon>
        <taxon>Embryophyta</taxon>
        <taxon>Tracheophyta</taxon>
        <taxon>Spermatophyta</taxon>
        <taxon>Magnoliopsida</taxon>
        <taxon>Liliopsida</taxon>
        <taxon>Poales</taxon>
        <taxon>Poaceae</taxon>
        <taxon>PACMAD clade</taxon>
        <taxon>Panicoideae</taxon>
        <taxon>Andropogonodae</taxon>
        <taxon>Andropogoneae</taxon>
        <taxon>Tripsacinae</taxon>
        <taxon>Zea</taxon>
    </lineage>
</organism>
<dbReference type="InParanoid" id="A0A1D6LDL3"/>
<evidence type="ECO:0000256" key="1">
    <source>
        <dbReference type="SAM" id="MobiDB-lite"/>
    </source>
</evidence>
<name>A0A1D6LDL3_MAIZE</name>
<dbReference type="AlphaFoldDB" id="A0A1D6LDL3"/>
<gene>
    <name evidence="2" type="ORF">ZEAMMB73_Zm00001d035011</name>
</gene>
<feature type="region of interest" description="Disordered" evidence="1">
    <location>
        <begin position="1"/>
        <end position="35"/>
    </location>
</feature>
<accession>A0A1D6LDL3</accession>